<dbReference type="STRING" id="394193.SAMN04489732_13647"/>
<proteinExistence type="predicted"/>
<evidence type="ECO:0000256" key="2">
    <source>
        <dbReference type="ARBA" id="ARBA00022603"/>
    </source>
</evidence>
<dbReference type="GO" id="GO:0032259">
    <property type="term" value="P:methylation"/>
    <property type="evidence" value="ECO:0007669"/>
    <property type="project" value="UniProtKB-KW"/>
</dbReference>
<name>A0A1H8YPJ3_9PSEU</name>
<dbReference type="PANTHER" id="PTHR11548">
    <property type="entry name" value="THYMIDYLATE SYNTHASE 1"/>
    <property type="match status" value="1"/>
</dbReference>
<dbReference type="OrthoDB" id="9774633at2"/>
<dbReference type="GO" id="GO:0006231">
    <property type="term" value="P:dTMP biosynthetic process"/>
    <property type="evidence" value="ECO:0007669"/>
    <property type="project" value="InterPro"/>
</dbReference>
<keyword evidence="6" id="KW-1185">Reference proteome</keyword>
<evidence type="ECO:0000256" key="3">
    <source>
        <dbReference type="ARBA" id="ARBA00022679"/>
    </source>
</evidence>
<evidence type="ECO:0000256" key="1">
    <source>
        <dbReference type="ARBA" id="ARBA00011947"/>
    </source>
</evidence>
<dbReference type="EC" id="2.1.1.45" evidence="1"/>
<keyword evidence="2" id="KW-0489">Methyltransferase</keyword>
<evidence type="ECO:0000259" key="4">
    <source>
        <dbReference type="Pfam" id="PF00303"/>
    </source>
</evidence>
<dbReference type="Pfam" id="PF00303">
    <property type="entry name" value="Thymidylat_synt"/>
    <property type="match status" value="1"/>
</dbReference>
<evidence type="ECO:0000313" key="5">
    <source>
        <dbReference type="EMBL" id="SEP54090.1"/>
    </source>
</evidence>
<gene>
    <name evidence="5" type="ORF">SAMN04489732_13647</name>
</gene>
<dbReference type="GO" id="GO:0005829">
    <property type="term" value="C:cytosol"/>
    <property type="evidence" value="ECO:0007669"/>
    <property type="project" value="TreeGrafter"/>
</dbReference>
<dbReference type="PANTHER" id="PTHR11548:SF9">
    <property type="entry name" value="THYMIDYLATE SYNTHASE"/>
    <property type="match status" value="1"/>
</dbReference>
<dbReference type="InterPro" id="IPR036926">
    <property type="entry name" value="Thymidate_synth/dCMP_Mease_sf"/>
</dbReference>
<feature type="domain" description="Thymidylate synthase/dCMP hydroxymethylase" evidence="4">
    <location>
        <begin position="60"/>
        <end position="248"/>
    </location>
</feature>
<dbReference type="Proteomes" id="UP000198582">
    <property type="component" value="Unassembled WGS sequence"/>
</dbReference>
<evidence type="ECO:0000313" key="6">
    <source>
        <dbReference type="Proteomes" id="UP000198582"/>
    </source>
</evidence>
<dbReference type="Gene3D" id="3.30.572.10">
    <property type="entry name" value="Thymidylate synthase/dCMP hydroxymethylase domain"/>
    <property type="match status" value="1"/>
</dbReference>
<keyword evidence="3" id="KW-0808">Transferase</keyword>
<dbReference type="AlphaFoldDB" id="A0A1H8YPJ3"/>
<dbReference type="EMBL" id="FOEF01000036">
    <property type="protein sequence ID" value="SEP54090.1"/>
    <property type="molecule type" value="Genomic_DNA"/>
</dbReference>
<dbReference type="InterPro" id="IPR000398">
    <property type="entry name" value="Thymidylate_synthase"/>
</dbReference>
<protein>
    <recommendedName>
        <fullName evidence="1">thymidylate synthase</fullName>
        <ecNumber evidence="1">2.1.1.45</ecNumber>
    </recommendedName>
</protein>
<dbReference type="RefSeq" id="WP_091629154.1">
    <property type="nucleotide sequence ID" value="NZ_FOEF01000036.1"/>
</dbReference>
<dbReference type="GO" id="GO:0004799">
    <property type="term" value="F:thymidylate synthase activity"/>
    <property type="evidence" value="ECO:0007669"/>
    <property type="project" value="UniProtKB-EC"/>
</dbReference>
<dbReference type="SUPFAM" id="SSF55831">
    <property type="entry name" value="Thymidylate synthase/dCMP hydroxymethylase"/>
    <property type="match status" value="1"/>
</dbReference>
<dbReference type="PRINTS" id="PR00108">
    <property type="entry name" value="THYMDSNTHASE"/>
</dbReference>
<dbReference type="InterPro" id="IPR045097">
    <property type="entry name" value="Thymidate_synth/dCMP_Mease"/>
</dbReference>
<dbReference type="InterPro" id="IPR023451">
    <property type="entry name" value="Thymidate_synth/dCMP_Mease_dom"/>
</dbReference>
<reference evidence="5 6" key="1">
    <citation type="submission" date="2016-10" db="EMBL/GenBank/DDBJ databases">
        <authorList>
            <person name="de Groot N.N."/>
        </authorList>
    </citation>
    <scope>NUCLEOTIDE SEQUENCE [LARGE SCALE GENOMIC DNA]</scope>
    <source>
        <strain evidence="5 6">DSM 44993</strain>
    </source>
</reference>
<organism evidence="5 6">
    <name type="scientific">Amycolatopsis saalfeldensis</name>
    <dbReference type="NCBI Taxonomy" id="394193"/>
    <lineage>
        <taxon>Bacteria</taxon>
        <taxon>Bacillati</taxon>
        <taxon>Actinomycetota</taxon>
        <taxon>Actinomycetes</taxon>
        <taxon>Pseudonocardiales</taxon>
        <taxon>Pseudonocardiaceae</taxon>
        <taxon>Amycolatopsis</taxon>
    </lineage>
</organism>
<accession>A0A1H8YPJ3</accession>
<sequence>MPEPAPPGRRSLSPSSFRSFHDAYAAVLTDLTRASGHISTRGNAGPERLNVSFQLGNPAARVPMFASRKANIVFNLAEVLWFLGGRDDLAMMRYYAPRMAGYSPDGVTIAGAAYGTRLFRTPGPGRRSAFDATLDLIREDPDTKRAVIPIFGAHEVGDGEHPDVSCTIAFQLFKREDRLHAVCYMRANDAFQGLVSDVFSFTFIQELAARLLDLRLGTYTHHVGSMHIGDQHLAKARAIVAEARQARPSSLPVTPMPVSTTRAMVEEVCAQEAQLRANRISHTLDSLAKTGLPAYWQRLIALLELHRHLIHEPGRPIDEDMLASLDPSHWWLLHHKWPARVPSPDVLGWDRA</sequence>